<evidence type="ECO:0000313" key="2">
    <source>
        <dbReference type="Proteomes" id="UP000186684"/>
    </source>
</evidence>
<reference evidence="2" key="1">
    <citation type="submission" date="2017-01" db="EMBL/GenBank/DDBJ databases">
        <authorList>
            <person name="Varghese N."/>
            <person name="Submissions S."/>
        </authorList>
    </citation>
    <scope>NUCLEOTIDE SEQUENCE [LARGE SCALE GENOMIC DNA]</scope>
    <source>
        <strain evidence="2">DSM 29430</strain>
    </source>
</reference>
<dbReference type="Proteomes" id="UP000186684">
    <property type="component" value="Unassembled WGS sequence"/>
</dbReference>
<dbReference type="OrthoDB" id="7804719at2"/>
<sequence>MKDLETTAQDIAPIKKAYYDGLMKKADSAVKSALNVQNWSPVDSAGMGDLFWYWNNAAIFNTATWNQFDNVMQYNADGYLQITDGSALTTGLFNLYTAMAYELTAADQTALNQANMNAAGIVTTVVADYTSLFGAIPAANSATASAKLLYVTEQILSWGADDLTLATFRSSTSPTSLLPNAPLGTGKLISDFMTYLSQTAAAATVQNAVNSYNAQIAQCARNLSPTPAAVKPGWMSAADVNGTASILPYLNIAEPTSTIQNGLQGTQGFEVNMTVTQVDQTTSSVSVNGGAGVSGWIDFFHLGGSAGASYNAFSFDQKVTQVDITMSFTGVTKFTPQLSASAYDISNGSGWWNPQLIKQAANHDPNVSGVAFTTPQPYNFAENGDFGVLDVLAISQLPTIKMVFHNATEALFQSHFQQQSSWSVSFLGIPLAGASQSYQSSTYHYDKTAGTVTVTMTPPPAVIPGTLMTSQAYVIGANCAWPGAQ</sequence>
<name>A0A1N7PA29_9RHOB</name>
<keyword evidence="2" id="KW-1185">Reference proteome</keyword>
<proteinExistence type="predicted"/>
<evidence type="ECO:0000313" key="1">
    <source>
        <dbReference type="EMBL" id="SIT07377.1"/>
    </source>
</evidence>
<dbReference type="EMBL" id="FTOQ01000014">
    <property type="protein sequence ID" value="SIT07377.1"/>
    <property type="molecule type" value="Genomic_DNA"/>
</dbReference>
<organism evidence="1 2">
    <name type="scientific">Roseivivax lentus</name>
    <dbReference type="NCBI Taxonomy" id="633194"/>
    <lineage>
        <taxon>Bacteria</taxon>
        <taxon>Pseudomonadati</taxon>
        <taxon>Pseudomonadota</taxon>
        <taxon>Alphaproteobacteria</taxon>
        <taxon>Rhodobacterales</taxon>
        <taxon>Roseobacteraceae</taxon>
        <taxon>Roseivivax</taxon>
    </lineage>
</organism>
<protein>
    <submittedName>
        <fullName evidence="1">Uncharacterized protein</fullName>
    </submittedName>
</protein>
<dbReference type="AlphaFoldDB" id="A0A1N7PA29"/>
<dbReference type="RefSeq" id="WP_076449812.1">
    <property type="nucleotide sequence ID" value="NZ_FTOQ01000014.1"/>
</dbReference>
<gene>
    <name evidence="1" type="ORF">SAMN05421759_1143</name>
</gene>
<accession>A0A1N7PA29</accession>